<sequence>MLGVFVVGGGVIHYLILYMNWKRQQEFVGRYVKFAREKAWGGNLGIPTVVEAVPAPAPPSDDDTPPPVPVNRKQRRMQEKGSKREDGGGRPKKKGRKAQAASRETPSGTTAPSGVRKRVVAENGKILVVDSLGDVFLEEEDEEGNVNEYLLDPNELHKPTFKDTAVVRVPMWLFNQGPGRFTSGKATETESDDGADDSDAPQPTPSTDSAGEDFEMLDKSTDSLSKAKATGVQQGAKANKRRGRKR</sequence>
<evidence type="ECO:0000256" key="6">
    <source>
        <dbReference type="SAM" id="MobiDB-lite"/>
    </source>
</evidence>
<evidence type="ECO:0000256" key="5">
    <source>
        <dbReference type="ARBA" id="ARBA00037847"/>
    </source>
</evidence>
<dbReference type="InterPro" id="IPR052606">
    <property type="entry name" value="DnaJ_domain_protein"/>
</dbReference>
<evidence type="ECO:0000313" key="8">
    <source>
        <dbReference type="Proteomes" id="UP000019374"/>
    </source>
</evidence>
<feature type="region of interest" description="Disordered" evidence="6">
    <location>
        <begin position="51"/>
        <end position="116"/>
    </location>
</feature>
<gene>
    <name evidence="7" type="ORF">OCS_04214</name>
</gene>
<feature type="compositionally biased region" description="Basic and acidic residues" evidence="6">
    <location>
        <begin position="76"/>
        <end position="89"/>
    </location>
</feature>
<dbReference type="HOGENOM" id="CLU_037236_1_0_1"/>
<dbReference type="eggNOG" id="KOG0724">
    <property type="taxonomic scope" value="Eukaryota"/>
</dbReference>
<name>T5ACD5_OPHSC</name>
<protein>
    <submittedName>
        <fullName evidence="7">DnaJ domain or J-domain containing protein</fullName>
    </submittedName>
</protein>
<dbReference type="PANTHER" id="PTHR44653">
    <property type="entry name" value="DNAJ HOMOLOG SUBFAMILY C MEMBER 1"/>
    <property type="match status" value="1"/>
</dbReference>
<evidence type="ECO:0000256" key="2">
    <source>
        <dbReference type="ARBA" id="ARBA00022729"/>
    </source>
</evidence>
<evidence type="ECO:0000256" key="1">
    <source>
        <dbReference type="ARBA" id="ARBA00022692"/>
    </source>
</evidence>
<keyword evidence="1" id="KW-0812">Transmembrane</keyword>
<feature type="compositionally biased region" description="Polar residues" evidence="6">
    <location>
        <begin position="102"/>
        <end position="112"/>
    </location>
</feature>
<dbReference type="PANTHER" id="PTHR44653:SF2">
    <property type="entry name" value="DNAJ HOMOLOG SUBFAMILY C MEMBER 1"/>
    <property type="match status" value="1"/>
</dbReference>
<organism evidence="7 8">
    <name type="scientific">Ophiocordyceps sinensis (strain Co18 / CGMCC 3.14243)</name>
    <name type="common">Yarsagumba caterpillar fungus</name>
    <name type="synonym">Hirsutella sinensis</name>
    <dbReference type="NCBI Taxonomy" id="911162"/>
    <lineage>
        <taxon>Eukaryota</taxon>
        <taxon>Fungi</taxon>
        <taxon>Dikarya</taxon>
        <taxon>Ascomycota</taxon>
        <taxon>Pezizomycotina</taxon>
        <taxon>Sordariomycetes</taxon>
        <taxon>Hypocreomycetidae</taxon>
        <taxon>Hypocreales</taxon>
        <taxon>Ophiocordycipitaceae</taxon>
        <taxon>Ophiocordyceps</taxon>
    </lineage>
</organism>
<comment type="subcellular location">
    <subcellularLocation>
        <location evidence="5">Endomembrane system</location>
        <topology evidence="5">Single-pass membrane protein</topology>
    </subcellularLocation>
</comment>
<keyword evidence="2" id="KW-0732">Signal</keyword>
<reference evidence="7 8" key="1">
    <citation type="journal article" date="2013" name="Chin. Sci. Bull.">
        <title>Genome survey uncovers the secrets of sex and lifestyle in caterpillar fungus.</title>
        <authorList>
            <person name="Hu X."/>
            <person name="Zhang Y."/>
            <person name="Xiao G."/>
            <person name="Zheng P."/>
            <person name="Xia Y."/>
            <person name="Zhang X."/>
            <person name="St Leger R.J."/>
            <person name="Liu X."/>
            <person name="Wang C."/>
        </authorList>
    </citation>
    <scope>NUCLEOTIDE SEQUENCE [LARGE SCALE GENOMIC DNA]</scope>
    <source>
        <strain evidence="8">Co18 / CGMCC 3.14243</strain>
        <tissue evidence="7">Fruit-body</tissue>
    </source>
</reference>
<keyword evidence="3" id="KW-1133">Transmembrane helix</keyword>
<evidence type="ECO:0000256" key="4">
    <source>
        <dbReference type="ARBA" id="ARBA00023136"/>
    </source>
</evidence>
<evidence type="ECO:0000256" key="3">
    <source>
        <dbReference type="ARBA" id="ARBA00022989"/>
    </source>
</evidence>
<feature type="compositionally biased region" description="Pro residues" evidence="6">
    <location>
        <begin position="55"/>
        <end position="69"/>
    </location>
</feature>
<accession>T5ACD5</accession>
<dbReference type="AlphaFoldDB" id="T5ACD5"/>
<dbReference type="EMBL" id="KE652963">
    <property type="protein sequence ID" value="EQL00081.1"/>
    <property type="molecule type" value="Genomic_DNA"/>
</dbReference>
<evidence type="ECO:0000313" key="7">
    <source>
        <dbReference type="EMBL" id="EQL00081.1"/>
    </source>
</evidence>
<dbReference type="GO" id="GO:0012505">
    <property type="term" value="C:endomembrane system"/>
    <property type="evidence" value="ECO:0007669"/>
    <property type="project" value="UniProtKB-SubCell"/>
</dbReference>
<feature type="compositionally biased region" description="Acidic residues" evidence="6">
    <location>
        <begin position="189"/>
        <end position="199"/>
    </location>
</feature>
<dbReference type="OrthoDB" id="413400at2759"/>
<dbReference type="Proteomes" id="UP000019374">
    <property type="component" value="Unassembled WGS sequence"/>
</dbReference>
<keyword evidence="4" id="KW-0472">Membrane</keyword>
<proteinExistence type="predicted"/>
<feature type="region of interest" description="Disordered" evidence="6">
    <location>
        <begin position="175"/>
        <end position="246"/>
    </location>
</feature>